<feature type="region of interest" description="Disordered" evidence="1">
    <location>
        <begin position="32"/>
        <end position="54"/>
    </location>
</feature>
<dbReference type="Proteomes" id="UP001381003">
    <property type="component" value="Chromosome"/>
</dbReference>
<evidence type="ECO:0000313" key="3">
    <source>
        <dbReference type="Proteomes" id="UP001381003"/>
    </source>
</evidence>
<keyword evidence="3" id="KW-1185">Reference proteome</keyword>
<dbReference type="EMBL" id="CP104874">
    <property type="protein sequence ID" value="WWF06864.1"/>
    <property type="molecule type" value="Genomic_DNA"/>
</dbReference>
<dbReference type="PROSITE" id="PS51257">
    <property type="entry name" value="PROKAR_LIPOPROTEIN"/>
    <property type="match status" value="1"/>
</dbReference>
<accession>A0ABZ2FJC6</accession>
<evidence type="ECO:0000256" key="1">
    <source>
        <dbReference type="SAM" id="MobiDB-lite"/>
    </source>
</evidence>
<reference evidence="2 3" key="1">
    <citation type="submission" date="2022-09" db="EMBL/GenBank/DDBJ databases">
        <title>Complete genome sequence of Janibacter terrae strain COS04-44, PCL-degrading bacteria isolated from oil spilled coast.</title>
        <authorList>
            <person name="Park H."/>
            <person name="Kim J.Y."/>
            <person name="An S.H."/>
            <person name="Lee C.M."/>
            <person name="Weon H.-Y."/>
        </authorList>
    </citation>
    <scope>NUCLEOTIDE SEQUENCE [LARGE SCALE GENOMIC DNA]</scope>
    <source>
        <strain evidence="2 3">COS04-44</strain>
    </source>
</reference>
<protein>
    <recommendedName>
        <fullName evidence="4">Lipoprotein</fullName>
    </recommendedName>
</protein>
<proteinExistence type="predicted"/>
<sequence>MTRRHAGATPFVLVAVAGLLLSGCGEEYPDETIDRQLVSSSTTTPPTGEEVAKERARGAVYQYVSGRNTVLSDPGSYRDTSSIGFAEGRAATSVVAEAGELDVEHHRMSGQAKLTADPEATDIDLDPPAKGGVAVAPFVEVRGCIDESATYAVDASGAKVEGSQGPGPHPVRFHVINRQWPSPSGWQIAWFEELKGSC</sequence>
<dbReference type="RefSeq" id="WP_068328455.1">
    <property type="nucleotide sequence ID" value="NZ_CP104874.1"/>
</dbReference>
<evidence type="ECO:0008006" key="4">
    <source>
        <dbReference type="Google" id="ProtNLM"/>
    </source>
</evidence>
<evidence type="ECO:0000313" key="2">
    <source>
        <dbReference type="EMBL" id="WWF06864.1"/>
    </source>
</evidence>
<name>A0ABZ2FJC6_9MICO</name>
<organism evidence="2 3">
    <name type="scientific">Janibacter terrae</name>
    <dbReference type="NCBI Taxonomy" id="103817"/>
    <lineage>
        <taxon>Bacteria</taxon>
        <taxon>Bacillati</taxon>
        <taxon>Actinomycetota</taxon>
        <taxon>Actinomycetes</taxon>
        <taxon>Micrococcales</taxon>
        <taxon>Intrasporangiaceae</taxon>
        <taxon>Janibacter</taxon>
    </lineage>
</organism>
<gene>
    <name evidence="2" type="ORF">N5P18_08340</name>
</gene>